<evidence type="ECO:0000313" key="4">
    <source>
        <dbReference type="Proteomes" id="UP000077755"/>
    </source>
</evidence>
<dbReference type="SUPFAM" id="SSF48452">
    <property type="entry name" value="TPR-like"/>
    <property type="match status" value="1"/>
</dbReference>
<evidence type="ECO:0000256" key="1">
    <source>
        <dbReference type="PROSITE-ProRule" id="PRU00339"/>
    </source>
</evidence>
<evidence type="ECO:0000313" key="3">
    <source>
        <dbReference type="EMBL" id="WOG96754.1"/>
    </source>
</evidence>
<evidence type="ECO:0000256" key="2">
    <source>
        <dbReference type="SAM" id="MobiDB-lite"/>
    </source>
</evidence>
<dbReference type="InterPro" id="IPR043376">
    <property type="entry name" value="NPG1-like"/>
</dbReference>
<keyword evidence="4" id="KW-1185">Reference proteome</keyword>
<sequence>MSEEDGKLISEPAVWQFSANGVCIKADTIEEKLDAGNVEDSESSLCEKLMISSEEAKILLGRLQYQRGKVESALRIINGADLQAAIQKIPPTEKQPPKKGRPRSESGPSQHPATLLLEGRYIKAKCLQKLGKTRESAQECGSLLDAVEKIFPQGVPDTLIDSKLQETISHAAELLPQLSKLCDSFSETITAYRRALVNQLNLENGCCARIQKDFAVLLLYCGVDVTPPTADSTTDGPYVPRNSFEEAILLLMLAMRNFQLSKARWDPSVIEHLTYALSLCSQTSVLAKQLEEIMPGLLHRVERWKLLSLCFGGSGHNETAINLLRKCLHKHENPDDIVSLLLAAKICSEDNLLAAEGVGYARRAIDNAHGLNKYLEGVSLRVLSLCLAKQSKVSLSDYERSRLQSEALKSLDKAVTLDPNNSELIFDLGVQYAEHRNLNAALHYAKKYVDITGGSILKGWRLLVLVLSAQQRFSEAQVVTDAALDETAKWDQGTLLRMKAKLKTAQSLHKDAIESYSYLLALVQAQKKSQAPLRNTSQDEGSMVNEYDVWHGLSTLYASLFQWKDAEVCLGKAKELVEYSAETLYAEGIMCETRGEVTEALAAYVNALMIEPCNVPCKILLGALLPKMGTKWLASARTILSDALRIEPTNRMAWYQLALVHRDDGRLADAAECFQAATMLEESDPIESFSSVL</sequence>
<feature type="repeat" description="TPR" evidence="1">
    <location>
        <begin position="581"/>
        <end position="614"/>
    </location>
</feature>
<reference evidence="3" key="1">
    <citation type="journal article" date="2016" name="Nat. Genet.">
        <title>A high-quality carrot genome assembly provides new insights into carotenoid accumulation and asterid genome evolution.</title>
        <authorList>
            <person name="Iorizzo M."/>
            <person name="Ellison S."/>
            <person name="Senalik D."/>
            <person name="Zeng P."/>
            <person name="Satapoomin P."/>
            <person name="Huang J."/>
            <person name="Bowman M."/>
            <person name="Iovene M."/>
            <person name="Sanseverino W."/>
            <person name="Cavagnaro P."/>
            <person name="Yildiz M."/>
            <person name="Macko-Podgorni A."/>
            <person name="Moranska E."/>
            <person name="Grzebelus E."/>
            <person name="Grzebelus D."/>
            <person name="Ashrafi H."/>
            <person name="Zheng Z."/>
            <person name="Cheng S."/>
            <person name="Spooner D."/>
            <person name="Van Deynze A."/>
            <person name="Simon P."/>
        </authorList>
    </citation>
    <scope>NUCLEOTIDE SEQUENCE</scope>
    <source>
        <tissue evidence="3">Leaf</tissue>
    </source>
</reference>
<proteinExistence type="predicted"/>
<dbReference type="InterPro" id="IPR019734">
    <property type="entry name" value="TPR_rpt"/>
</dbReference>
<reference evidence="3" key="2">
    <citation type="submission" date="2022-03" db="EMBL/GenBank/DDBJ databases">
        <title>Draft title - Genomic analysis of global carrot germplasm unveils the trajectory of domestication and the origin of high carotenoid orange carrot.</title>
        <authorList>
            <person name="Iorizzo M."/>
            <person name="Ellison S."/>
            <person name="Senalik D."/>
            <person name="Macko-Podgorni A."/>
            <person name="Grzebelus D."/>
            <person name="Bostan H."/>
            <person name="Rolling W."/>
            <person name="Curaba J."/>
            <person name="Simon P."/>
        </authorList>
    </citation>
    <scope>NUCLEOTIDE SEQUENCE</scope>
    <source>
        <tissue evidence="3">Leaf</tissue>
    </source>
</reference>
<dbReference type="Gene3D" id="1.25.40.10">
    <property type="entry name" value="Tetratricopeptide repeat domain"/>
    <property type="match status" value="2"/>
</dbReference>
<dbReference type="Proteomes" id="UP000077755">
    <property type="component" value="Chromosome 4"/>
</dbReference>
<organism evidence="3 4">
    <name type="scientific">Daucus carota subsp. sativus</name>
    <name type="common">Carrot</name>
    <dbReference type="NCBI Taxonomy" id="79200"/>
    <lineage>
        <taxon>Eukaryota</taxon>
        <taxon>Viridiplantae</taxon>
        <taxon>Streptophyta</taxon>
        <taxon>Embryophyta</taxon>
        <taxon>Tracheophyta</taxon>
        <taxon>Spermatophyta</taxon>
        <taxon>Magnoliopsida</taxon>
        <taxon>eudicotyledons</taxon>
        <taxon>Gunneridae</taxon>
        <taxon>Pentapetalae</taxon>
        <taxon>asterids</taxon>
        <taxon>campanulids</taxon>
        <taxon>Apiales</taxon>
        <taxon>Apiaceae</taxon>
        <taxon>Apioideae</taxon>
        <taxon>Scandiceae</taxon>
        <taxon>Daucinae</taxon>
        <taxon>Daucus</taxon>
        <taxon>Daucus sect. Daucus</taxon>
    </lineage>
</organism>
<protein>
    <submittedName>
        <fullName evidence="3">Uncharacterized protein</fullName>
    </submittedName>
</protein>
<dbReference type="Pfam" id="PF13432">
    <property type="entry name" value="TPR_16"/>
    <property type="match status" value="1"/>
</dbReference>
<dbReference type="InterPro" id="IPR011990">
    <property type="entry name" value="TPR-like_helical_dom_sf"/>
</dbReference>
<gene>
    <name evidence="3" type="ORF">DCAR_0416090</name>
</gene>
<dbReference type="PANTHER" id="PTHR44102:SF5">
    <property type="entry name" value="PROTEIN NPG1"/>
    <property type="match status" value="1"/>
</dbReference>
<accession>A0AAF0WW23</accession>
<dbReference type="PROSITE" id="PS50005">
    <property type="entry name" value="TPR"/>
    <property type="match status" value="1"/>
</dbReference>
<name>A0AAF0WW23_DAUCS</name>
<keyword evidence="1" id="KW-0802">TPR repeat</keyword>
<feature type="region of interest" description="Disordered" evidence="2">
    <location>
        <begin position="87"/>
        <end position="112"/>
    </location>
</feature>
<dbReference type="PANTHER" id="PTHR44102">
    <property type="entry name" value="PROTEIN NPG1"/>
    <property type="match status" value="1"/>
</dbReference>
<dbReference type="AlphaFoldDB" id="A0AAF0WW23"/>
<dbReference type="SMART" id="SM00028">
    <property type="entry name" value="TPR"/>
    <property type="match status" value="4"/>
</dbReference>
<dbReference type="EMBL" id="CP093346">
    <property type="protein sequence ID" value="WOG96754.1"/>
    <property type="molecule type" value="Genomic_DNA"/>
</dbReference>